<dbReference type="AlphaFoldDB" id="A0A814ZA64"/>
<dbReference type="InterPro" id="IPR052907">
    <property type="entry name" value="Beta-lactamase/esterase"/>
</dbReference>
<evidence type="ECO:0000313" key="2">
    <source>
        <dbReference type="EMBL" id="CAF1240306.1"/>
    </source>
</evidence>
<proteinExistence type="predicted"/>
<dbReference type="PANTHER" id="PTHR43319:SF3">
    <property type="entry name" value="BETA-LACTAMASE-RELATED DOMAIN-CONTAINING PROTEIN"/>
    <property type="match status" value="1"/>
</dbReference>
<sequence length="453" mass="50354">MDHVHGHVTSGWEDIRSAFKQNLDDGLDIGASLCIYYRGNCVVDLTSGWKDPETKKEPYTSDTLQLVFSTSKGIISAAIALCVERQLLDYNAPVARYWPEFAANGKQNITISELLAHRAGIACVDEDNLTVEDGCNWSRMVSLIAAQKPHWEPGTAHGYHAHTLGYAAGELIHRVDPQHRSYGQFVRDELDSEFYVGIPNDDIEARISPVVRKPVTHGYHAHTLGYAAGELIHRVDPQHRSYGQFVRDELDSEFYVGIPNDDIEARISPVVRKPGDTTNVRPKVSQTDKALSLSGAFPLNSPYIVFNEPRVHRAELPGANGITNARSLARIYSLLIGDINENGIKQKRLISEKTLQEAIENVTPADEPDLSWYNKPSTFSKGGFQIYGECFQIFREGIFGFSGYGGSCAFAFPPHQLTYAYACNHLDPGALTIDPRNARVIQAIEKILNDQNI</sequence>
<comment type="caution">
    <text evidence="2">The sequence shown here is derived from an EMBL/GenBank/DDBJ whole genome shotgun (WGS) entry which is preliminary data.</text>
</comment>
<dbReference type="Proteomes" id="UP000663860">
    <property type="component" value="Unassembled WGS sequence"/>
</dbReference>
<dbReference type="InterPro" id="IPR001466">
    <property type="entry name" value="Beta-lactam-related"/>
</dbReference>
<gene>
    <name evidence="2" type="ORF">IZO911_LOCUS30756</name>
</gene>
<organism evidence="2 3">
    <name type="scientific">Adineta steineri</name>
    <dbReference type="NCBI Taxonomy" id="433720"/>
    <lineage>
        <taxon>Eukaryota</taxon>
        <taxon>Metazoa</taxon>
        <taxon>Spiralia</taxon>
        <taxon>Gnathifera</taxon>
        <taxon>Rotifera</taxon>
        <taxon>Eurotatoria</taxon>
        <taxon>Bdelloidea</taxon>
        <taxon>Adinetida</taxon>
        <taxon>Adinetidae</taxon>
        <taxon>Adineta</taxon>
    </lineage>
</organism>
<dbReference type="EMBL" id="CAJNOE010000487">
    <property type="protein sequence ID" value="CAF1240306.1"/>
    <property type="molecule type" value="Genomic_DNA"/>
</dbReference>
<dbReference type="SUPFAM" id="SSF56601">
    <property type="entry name" value="beta-lactamase/transpeptidase-like"/>
    <property type="match status" value="1"/>
</dbReference>
<reference evidence="2" key="1">
    <citation type="submission" date="2021-02" db="EMBL/GenBank/DDBJ databases">
        <authorList>
            <person name="Nowell W R."/>
        </authorList>
    </citation>
    <scope>NUCLEOTIDE SEQUENCE</scope>
</reference>
<dbReference type="PANTHER" id="PTHR43319">
    <property type="entry name" value="BETA-LACTAMASE-RELATED"/>
    <property type="match status" value="1"/>
</dbReference>
<feature type="domain" description="Beta-lactamase-related" evidence="1">
    <location>
        <begin position="20"/>
        <end position="190"/>
    </location>
</feature>
<dbReference type="Pfam" id="PF00144">
    <property type="entry name" value="Beta-lactamase"/>
    <property type="match status" value="2"/>
</dbReference>
<dbReference type="InterPro" id="IPR012338">
    <property type="entry name" value="Beta-lactam/transpept-like"/>
</dbReference>
<name>A0A814ZA64_9BILA</name>
<evidence type="ECO:0000313" key="3">
    <source>
        <dbReference type="Proteomes" id="UP000663860"/>
    </source>
</evidence>
<evidence type="ECO:0000259" key="1">
    <source>
        <dbReference type="Pfam" id="PF00144"/>
    </source>
</evidence>
<protein>
    <recommendedName>
        <fullName evidence="1">Beta-lactamase-related domain-containing protein</fullName>
    </recommendedName>
</protein>
<dbReference type="Gene3D" id="3.40.710.10">
    <property type="entry name" value="DD-peptidase/beta-lactamase superfamily"/>
    <property type="match status" value="2"/>
</dbReference>
<feature type="domain" description="Beta-lactamase-related" evidence="1">
    <location>
        <begin position="216"/>
        <end position="439"/>
    </location>
</feature>
<accession>A0A814ZA64</accession>